<accession>A0A8T1X2N8</accession>
<dbReference type="AlphaFoldDB" id="A0A8T1X2N8"/>
<feature type="compositionally biased region" description="Polar residues" evidence="1">
    <location>
        <begin position="65"/>
        <end position="76"/>
    </location>
</feature>
<organism evidence="2 3">
    <name type="scientific">Phytophthora boehmeriae</name>
    <dbReference type="NCBI Taxonomy" id="109152"/>
    <lineage>
        <taxon>Eukaryota</taxon>
        <taxon>Sar</taxon>
        <taxon>Stramenopiles</taxon>
        <taxon>Oomycota</taxon>
        <taxon>Peronosporomycetes</taxon>
        <taxon>Peronosporales</taxon>
        <taxon>Peronosporaceae</taxon>
        <taxon>Phytophthora</taxon>
    </lineage>
</organism>
<name>A0A8T1X2N8_9STRA</name>
<feature type="region of interest" description="Disordered" evidence="1">
    <location>
        <begin position="1"/>
        <end position="276"/>
    </location>
</feature>
<reference evidence="2" key="1">
    <citation type="submission" date="2021-02" db="EMBL/GenBank/DDBJ databases">
        <authorList>
            <person name="Palmer J.M."/>
        </authorList>
    </citation>
    <scope>NUCLEOTIDE SEQUENCE</scope>
    <source>
        <strain evidence="2">SCRP23</strain>
    </source>
</reference>
<comment type="caution">
    <text evidence="2">The sequence shown here is derived from an EMBL/GenBank/DDBJ whole genome shotgun (WGS) entry which is preliminary data.</text>
</comment>
<protein>
    <submittedName>
        <fullName evidence="2">Uncharacterized protein</fullName>
    </submittedName>
</protein>
<gene>
    <name evidence="2" type="ORF">PHYBOEH_006114</name>
</gene>
<keyword evidence="3" id="KW-1185">Reference proteome</keyword>
<evidence type="ECO:0000313" key="3">
    <source>
        <dbReference type="Proteomes" id="UP000693981"/>
    </source>
</evidence>
<feature type="compositionally biased region" description="Basic residues" evidence="1">
    <location>
        <begin position="162"/>
        <end position="179"/>
    </location>
</feature>
<sequence>MTKDAATQLVQDDDGHVADGVSALTRAPTQGPSRHNEVAKEGQASTTQSAAKEVEDVVKAVPPSSELSAQPATQIAESGGRYANEEADAILATQLARDDDDDGEGSQMTSKQHVAQGVQEVEANGEDKDAATNKPAAPTTDVAKTTAKSEEQWMSFSLGKAAKAKTKQVTKKTTKKTVKKMQTPKSLKAKTLNSKGKQVLSPKGKVQSKGKMRSPGLKKRRPADEDRDLSIKKAHRLFSPHEMCDSSNNDSDDDLPSHLMHLNDREKAPGDRGSEIKADKDAIIAAHVPVFNELPAIPKKNYASWESFDSALSQYCDEHNVHFRVRSSKPVDGFYNS</sequence>
<evidence type="ECO:0000313" key="2">
    <source>
        <dbReference type="EMBL" id="KAG7400357.1"/>
    </source>
</evidence>
<feature type="compositionally biased region" description="Basic and acidic residues" evidence="1">
    <location>
        <begin position="222"/>
        <end position="231"/>
    </location>
</feature>
<proteinExistence type="predicted"/>
<evidence type="ECO:0000256" key="1">
    <source>
        <dbReference type="SAM" id="MobiDB-lite"/>
    </source>
</evidence>
<feature type="compositionally biased region" description="Basic residues" evidence="1">
    <location>
        <begin position="206"/>
        <end position="221"/>
    </location>
</feature>
<dbReference type="EMBL" id="JAGDFL010000032">
    <property type="protein sequence ID" value="KAG7400357.1"/>
    <property type="molecule type" value="Genomic_DNA"/>
</dbReference>
<dbReference type="Proteomes" id="UP000693981">
    <property type="component" value="Unassembled WGS sequence"/>
</dbReference>
<feature type="compositionally biased region" description="Basic and acidic residues" evidence="1">
    <location>
        <begin position="261"/>
        <end position="276"/>
    </location>
</feature>